<evidence type="ECO:0000256" key="3">
    <source>
        <dbReference type="ARBA" id="ARBA00022827"/>
    </source>
</evidence>
<proteinExistence type="predicted"/>
<protein>
    <recommendedName>
        <fullName evidence="2">L-aspartate oxidase</fullName>
    </recommendedName>
</protein>
<comment type="cofactor">
    <cofactor evidence="1">
        <name>FAD</name>
        <dbReference type="ChEBI" id="CHEBI:57692"/>
    </cofactor>
</comment>
<feature type="coiled-coil region" evidence="4">
    <location>
        <begin position="23"/>
        <end position="50"/>
    </location>
</feature>
<accession>A0A1Y1QPS5</accession>
<gene>
    <name evidence="6" type="ORF">BWK73_19540</name>
</gene>
<dbReference type="SUPFAM" id="SSF46977">
    <property type="entry name" value="Succinate dehydrogenase/fumarate reductase flavoprotein C-terminal domain"/>
    <property type="match status" value="1"/>
</dbReference>
<feature type="domain" description="Fumarate reductase/succinate dehydrogenase flavoprotein-like C-terminal" evidence="5">
    <location>
        <begin position="11"/>
        <end position="92"/>
    </location>
</feature>
<dbReference type="PANTHER" id="PTHR42716:SF2">
    <property type="entry name" value="L-ASPARTATE OXIDASE, CHLOROPLASTIC"/>
    <property type="match status" value="1"/>
</dbReference>
<keyword evidence="3" id="KW-0285">Flavoprotein</keyword>
<dbReference type="InterPro" id="IPR005288">
    <property type="entry name" value="NadB"/>
</dbReference>
<dbReference type="FunFam" id="1.20.58.100:FF:000002">
    <property type="entry name" value="L-aspartate oxidase"/>
    <property type="match status" value="1"/>
</dbReference>
<keyword evidence="4" id="KW-0175">Coiled coil</keyword>
<evidence type="ECO:0000256" key="2">
    <source>
        <dbReference type="ARBA" id="ARBA00021901"/>
    </source>
</evidence>
<dbReference type="Proteomes" id="UP000192491">
    <property type="component" value="Unassembled WGS sequence"/>
</dbReference>
<dbReference type="InterPro" id="IPR015939">
    <property type="entry name" value="Fum_Rdtase/Succ_DH_flav-like_C"/>
</dbReference>
<dbReference type="GO" id="GO:0008734">
    <property type="term" value="F:L-aspartate oxidase activity"/>
    <property type="evidence" value="ECO:0007669"/>
    <property type="project" value="InterPro"/>
</dbReference>
<reference evidence="6 7" key="1">
    <citation type="submission" date="2017-01" db="EMBL/GenBank/DDBJ databases">
        <title>Novel large sulfur bacteria in the metagenomes of groundwater-fed chemosynthetic microbial mats in the Lake Huron basin.</title>
        <authorList>
            <person name="Sharrar A.M."/>
            <person name="Flood B.E."/>
            <person name="Bailey J.V."/>
            <person name="Jones D.S."/>
            <person name="Biddanda B."/>
            <person name="Ruberg S.A."/>
            <person name="Marcus D.N."/>
            <person name="Dick G.J."/>
        </authorList>
    </citation>
    <scope>NUCLEOTIDE SEQUENCE [LARGE SCALE GENOMIC DNA]</scope>
    <source>
        <strain evidence="6">A8</strain>
    </source>
</reference>
<dbReference type="PANTHER" id="PTHR42716">
    <property type="entry name" value="L-ASPARTATE OXIDASE"/>
    <property type="match status" value="1"/>
</dbReference>
<sequence length="112" mass="13464">DERVVITHNWDEIRRFMWDYVGIVRTTKRLQRARNRIELLQHEIDEYYANFRVTSDLIELRNLALVAWLIIRSAMNRPESRGLHYTLDYPKTNVKLEGIPTILDPMTTYHAH</sequence>
<evidence type="ECO:0000256" key="4">
    <source>
        <dbReference type="SAM" id="Coils"/>
    </source>
</evidence>
<comment type="caution">
    <text evidence="6">The sequence shown here is derived from an EMBL/GenBank/DDBJ whole genome shotgun (WGS) entry which is preliminary data.</text>
</comment>
<evidence type="ECO:0000259" key="5">
    <source>
        <dbReference type="Pfam" id="PF02910"/>
    </source>
</evidence>
<dbReference type="GO" id="GO:0034628">
    <property type="term" value="P:'de novo' NAD+ biosynthetic process from L-aspartate"/>
    <property type="evidence" value="ECO:0007669"/>
    <property type="project" value="TreeGrafter"/>
</dbReference>
<evidence type="ECO:0000256" key="1">
    <source>
        <dbReference type="ARBA" id="ARBA00001974"/>
    </source>
</evidence>
<keyword evidence="3" id="KW-0274">FAD</keyword>
<dbReference type="Gene3D" id="1.20.58.100">
    <property type="entry name" value="Fumarate reductase/succinate dehydrogenase flavoprotein-like, C-terminal domain"/>
    <property type="match status" value="1"/>
</dbReference>
<dbReference type="Pfam" id="PF02910">
    <property type="entry name" value="Succ_DH_flav_C"/>
    <property type="match status" value="1"/>
</dbReference>
<dbReference type="EMBL" id="MTEJ01000106">
    <property type="protein sequence ID" value="OQX10691.1"/>
    <property type="molecule type" value="Genomic_DNA"/>
</dbReference>
<organism evidence="6 7">
    <name type="scientific">Thiothrix lacustris</name>
    <dbReference type="NCBI Taxonomy" id="525917"/>
    <lineage>
        <taxon>Bacteria</taxon>
        <taxon>Pseudomonadati</taxon>
        <taxon>Pseudomonadota</taxon>
        <taxon>Gammaproteobacteria</taxon>
        <taxon>Thiotrichales</taxon>
        <taxon>Thiotrichaceae</taxon>
        <taxon>Thiothrix</taxon>
    </lineage>
</organism>
<dbReference type="AlphaFoldDB" id="A0A1Y1QPS5"/>
<feature type="non-terminal residue" evidence="6">
    <location>
        <position position="1"/>
    </location>
</feature>
<evidence type="ECO:0000313" key="6">
    <source>
        <dbReference type="EMBL" id="OQX10691.1"/>
    </source>
</evidence>
<dbReference type="InterPro" id="IPR037099">
    <property type="entry name" value="Fum_R/Succ_DH_flav-like_C_sf"/>
</dbReference>
<name>A0A1Y1QPS5_9GAMM</name>
<evidence type="ECO:0000313" key="7">
    <source>
        <dbReference type="Proteomes" id="UP000192491"/>
    </source>
</evidence>